<reference evidence="3 4" key="1">
    <citation type="submission" date="2016-10" db="EMBL/GenBank/DDBJ databases">
        <authorList>
            <person name="de Groot N.N."/>
        </authorList>
    </citation>
    <scope>NUCLEOTIDE SEQUENCE [LARGE SCALE GENOMIC DNA]</scope>
    <source>
        <strain evidence="3 4">CGMCC 1.9109</strain>
    </source>
</reference>
<dbReference type="Pfam" id="PF03571">
    <property type="entry name" value="Peptidase_M49"/>
    <property type="match status" value="1"/>
</dbReference>
<name>A0A1G6UE14_9PROT</name>
<evidence type="ECO:0000313" key="3">
    <source>
        <dbReference type="EMBL" id="SDD38946.1"/>
    </source>
</evidence>
<keyword evidence="2" id="KW-0378">Hydrolase</keyword>
<dbReference type="AlphaFoldDB" id="A0A1G6UE14"/>
<sequence>MSKTVIGLTAAALALAGGYYYMSSQGAPEPVAQQEQHAAEHAYDLQAQRAKIAKVKMDVDTSFLTDEERAVVNKLNEAAELMSEIYLRQRSEDNPAIRAEIAASDAPNKDLLLDMFDLHFGPWDTVAEAHPFYGNTEMPAGAAFYPADMTKEEFEAWIEAHPEDKEAFTSLYTVIRRDGDKLVAIPYREHYREWLEPAAKLMREAAEITSNPSLKKFLTLRAESFLTDDYFESEMAWMDLADTPIEVAIGPYEVYTDGLFGYKAAYEAFITIRNPEESAALARYKDYLRDMEANLPVDDSYKNFKRGFESPIAATYQIHGGGDNVPGVQTIAFNLPNDERVREAKGAKKVLLNNVLEAKFKLILNPMAEHILAPADAEKLMAKYMANETLFHELSHSLGPGSITVDGVETTVNAQLKELYSAIEEGKADAMGVYNILFMMEKGELPKAERDNMLATYFVGLFRAMRFGVDEAHGQGAAFQYSLLKEDGAFTTDPETGRFSLDYDKMEAAVTDIVRRVVMLQGDGNYDETKAFLSTYGKLDEASKAAIARTADIPVDIQPEYPSKI</sequence>
<dbReference type="GO" id="GO:0005737">
    <property type="term" value="C:cytoplasm"/>
    <property type="evidence" value="ECO:0007669"/>
    <property type="project" value="TreeGrafter"/>
</dbReference>
<gene>
    <name evidence="3" type="ORF">SAMN04488071_0542</name>
</gene>
<dbReference type="PANTHER" id="PTHR23422">
    <property type="entry name" value="DIPEPTIDYL PEPTIDASE III-RELATED"/>
    <property type="match status" value="1"/>
</dbReference>
<accession>A0A1G6UE14</accession>
<dbReference type="GO" id="GO:0008239">
    <property type="term" value="F:dipeptidyl-peptidase activity"/>
    <property type="evidence" value="ECO:0007669"/>
    <property type="project" value="TreeGrafter"/>
</dbReference>
<dbReference type="GO" id="GO:0046872">
    <property type="term" value="F:metal ion binding"/>
    <property type="evidence" value="ECO:0007669"/>
    <property type="project" value="UniProtKB-KW"/>
</dbReference>
<dbReference type="RefSeq" id="WP_068308197.1">
    <property type="nucleotide sequence ID" value="NZ_FNAK01000001.1"/>
</dbReference>
<evidence type="ECO:0000313" key="4">
    <source>
        <dbReference type="Proteomes" id="UP000183685"/>
    </source>
</evidence>
<dbReference type="InterPro" id="IPR039461">
    <property type="entry name" value="Peptidase_M49"/>
</dbReference>
<dbReference type="EMBL" id="FNAK01000001">
    <property type="protein sequence ID" value="SDD38946.1"/>
    <property type="molecule type" value="Genomic_DNA"/>
</dbReference>
<protein>
    <submittedName>
        <fullName evidence="3">Peptidase family M49</fullName>
    </submittedName>
</protein>
<dbReference type="STRING" id="637679.GCA_001550055_00348"/>
<organism evidence="3 4">
    <name type="scientific">Kordiimonas lacus</name>
    <dbReference type="NCBI Taxonomy" id="637679"/>
    <lineage>
        <taxon>Bacteria</taxon>
        <taxon>Pseudomonadati</taxon>
        <taxon>Pseudomonadota</taxon>
        <taxon>Alphaproteobacteria</taxon>
        <taxon>Kordiimonadales</taxon>
        <taxon>Kordiimonadaceae</taxon>
        <taxon>Kordiimonas</taxon>
    </lineage>
</organism>
<dbReference type="OrthoDB" id="9812747at2"/>
<evidence type="ECO:0000256" key="2">
    <source>
        <dbReference type="ARBA" id="ARBA00022801"/>
    </source>
</evidence>
<proteinExistence type="predicted"/>
<dbReference type="PANTHER" id="PTHR23422:SF9">
    <property type="entry name" value="ZN-DEPENDENT HYDROLASE"/>
    <property type="match status" value="1"/>
</dbReference>
<evidence type="ECO:0000256" key="1">
    <source>
        <dbReference type="ARBA" id="ARBA00022723"/>
    </source>
</evidence>
<dbReference type="Proteomes" id="UP000183685">
    <property type="component" value="Unassembled WGS sequence"/>
</dbReference>
<dbReference type="Gene3D" id="3.30.540.30">
    <property type="match status" value="1"/>
</dbReference>
<keyword evidence="1" id="KW-0479">Metal-binding</keyword>
<keyword evidence="4" id="KW-1185">Reference proteome</keyword>